<protein>
    <submittedName>
        <fullName evidence="1">Uncharacterized conserved protein, contains NRDE domain</fullName>
    </submittedName>
</protein>
<dbReference type="STRING" id="1250231.SAMN04488552_0764"/>
<reference evidence="1 2" key="1">
    <citation type="submission" date="2016-10" db="EMBL/GenBank/DDBJ databases">
        <authorList>
            <person name="Varghese N."/>
            <person name="Submissions S."/>
        </authorList>
    </citation>
    <scope>NUCLEOTIDE SEQUENCE [LARGE SCALE GENOMIC DNA]</scope>
    <source>
        <strain evidence="1 2">Mar_2010_102</strain>
    </source>
</reference>
<dbReference type="PANTHER" id="PTHR17985">
    <property type="entry name" value="SER/THR-RICH PROTEIN T10 IN DGCR REGION"/>
    <property type="match status" value="1"/>
</dbReference>
<organism evidence="1 2">
    <name type="scientific">Christiangramia echinicola</name>
    <dbReference type="NCBI Taxonomy" id="279359"/>
    <lineage>
        <taxon>Bacteria</taxon>
        <taxon>Pseudomonadati</taxon>
        <taxon>Bacteroidota</taxon>
        <taxon>Flavobacteriia</taxon>
        <taxon>Flavobacteriales</taxon>
        <taxon>Flavobacteriaceae</taxon>
        <taxon>Christiangramia</taxon>
    </lineage>
</organism>
<dbReference type="AlphaFoldDB" id="A0A1H1LFX2"/>
<evidence type="ECO:0000313" key="1">
    <source>
        <dbReference type="EMBL" id="SDR73210.1"/>
    </source>
</evidence>
<gene>
    <name evidence="1" type="ORF">SAMN04488552_0764</name>
</gene>
<dbReference type="Pfam" id="PF05742">
    <property type="entry name" value="TANGO2"/>
    <property type="match status" value="1"/>
</dbReference>
<dbReference type="PANTHER" id="PTHR17985:SF8">
    <property type="entry name" value="TRANSPORT AND GOLGI ORGANIZATION PROTEIN 2 HOMOLOG"/>
    <property type="match status" value="1"/>
</dbReference>
<dbReference type="EMBL" id="LT629745">
    <property type="protein sequence ID" value="SDR73210.1"/>
    <property type="molecule type" value="Genomic_DNA"/>
</dbReference>
<name>A0A1H1LFX2_9FLAO</name>
<accession>A0A1H1LFX2</accession>
<proteinExistence type="predicted"/>
<dbReference type="Proteomes" id="UP000198858">
    <property type="component" value="Chromosome I"/>
</dbReference>
<dbReference type="RefSeq" id="WP_089661357.1">
    <property type="nucleotide sequence ID" value="NZ_LT629745.1"/>
</dbReference>
<evidence type="ECO:0000313" key="2">
    <source>
        <dbReference type="Proteomes" id="UP000198858"/>
    </source>
</evidence>
<dbReference type="InterPro" id="IPR008551">
    <property type="entry name" value="TANGO2"/>
</dbReference>
<keyword evidence="2" id="KW-1185">Reference proteome</keyword>
<sequence>MCTITLVPHPDSLTGFILTSNRDEAVSRKTLPPQKEVYKDARLFFPKDEEAGGTWIGISEHLRCICLMNGAEKPHIRKSEYRKSRGVVVKDFLSKKELKKMFKEYDLQDIEPFTMIIVDWHNGLIFYELLWDGENRKVSKLPLKEHIWSSSPLYSEEMKGFRKKWFKDLKQSKGFSSETLLDFHHNAGEGSKEFDLIIDRGFLKTQSISQIQNSTNELKFSYENLRTKEYTEEYFQFKA</sequence>